<gene>
    <name evidence="2" type="ORF">PR048_022811</name>
</gene>
<name>A0ABQ9GS97_9NEOP</name>
<accession>A0ABQ9GS97</accession>
<dbReference type="Proteomes" id="UP001159363">
    <property type="component" value="Chromosome 8"/>
</dbReference>
<organism evidence="2 3">
    <name type="scientific">Dryococelus australis</name>
    <dbReference type="NCBI Taxonomy" id="614101"/>
    <lineage>
        <taxon>Eukaryota</taxon>
        <taxon>Metazoa</taxon>
        <taxon>Ecdysozoa</taxon>
        <taxon>Arthropoda</taxon>
        <taxon>Hexapoda</taxon>
        <taxon>Insecta</taxon>
        <taxon>Pterygota</taxon>
        <taxon>Neoptera</taxon>
        <taxon>Polyneoptera</taxon>
        <taxon>Phasmatodea</taxon>
        <taxon>Verophasmatodea</taxon>
        <taxon>Anareolatae</taxon>
        <taxon>Phasmatidae</taxon>
        <taxon>Eurycanthinae</taxon>
        <taxon>Dryococelus</taxon>
    </lineage>
</organism>
<comment type="caution">
    <text evidence="2">The sequence shown here is derived from an EMBL/GenBank/DDBJ whole genome shotgun (WGS) entry which is preliminary data.</text>
</comment>
<keyword evidence="1" id="KW-0812">Transmembrane</keyword>
<evidence type="ECO:0008006" key="4">
    <source>
        <dbReference type="Google" id="ProtNLM"/>
    </source>
</evidence>
<keyword evidence="1" id="KW-1133">Transmembrane helix</keyword>
<reference evidence="2 3" key="1">
    <citation type="submission" date="2023-02" db="EMBL/GenBank/DDBJ databases">
        <title>LHISI_Scaffold_Assembly.</title>
        <authorList>
            <person name="Stuart O.P."/>
            <person name="Cleave R."/>
            <person name="Magrath M.J.L."/>
            <person name="Mikheyev A.S."/>
        </authorList>
    </citation>
    <scope>NUCLEOTIDE SEQUENCE [LARGE SCALE GENOMIC DNA]</scope>
    <source>
        <strain evidence="2">Daus_M_001</strain>
        <tissue evidence="2">Leg muscle</tissue>
    </source>
</reference>
<feature type="transmembrane region" description="Helical" evidence="1">
    <location>
        <begin position="6"/>
        <end position="26"/>
    </location>
</feature>
<evidence type="ECO:0000256" key="1">
    <source>
        <dbReference type="SAM" id="Phobius"/>
    </source>
</evidence>
<proteinExistence type="predicted"/>
<keyword evidence="1" id="KW-0472">Membrane</keyword>
<protein>
    <recommendedName>
        <fullName evidence="4">NADH dehydrogenase subunit 4L</fullName>
    </recommendedName>
</protein>
<feature type="transmembrane region" description="Helical" evidence="1">
    <location>
        <begin position="33"/>
        <end position="51"/>
    </location>
</feature>
<keyword evidence="3" id="KW-1185">Reference proteome</keyword>
<sequence length="75" mass="8444">MWFFLFVASVAINCSFTIYFACYCIAIEGFQMLYVLGLMEALVFCGLGWILTCTSVGFNHCLTDATEITHISDYC</sequence>
<dbReference type="EMBL" id="JARBHB010000009">
    <property type="protein sequence ID" value="KAJ8874921.1"/>
    <property type="molecule type" value="Genomic_DNA"/>
</dbReference>
<evidence type="ECO:0000313" key="3">
    <source>
        <dbReference type="Proteomes" id="UP001159363"/>
    </source>
</evidence>
<evidence type="ECO:0000313" key="2">
    <source>
        <dbReference type="EMBL" id="KAJ8874921.1"/>
    </source>
</evidence>